<organism evidence="3 4">
    <name type="scientific">Haematospirillum jordaniae</name>
    <dbReference type="NCBI Taxonomy" id="1549855"/>
    <lineage>
        <taxon>Bacteria</taxon>
        <taxon>Pseudomonadati</taxon>
        <taxon>Pseudomonadota</taxon>
        <taxon>Alphaproteobacteria</taxon>
        <taxon>Rhodospirillales</taxon>
        <taxon>Novispirillaceae</taxon>
        <taxon>Haematospirillum</taxon>
    </lineage>
</organism>
<keyword evidence="3" id="KW-0614">Plasmid</keyword>
<dbReference type="Proteomes" id="UP000076066">
    <property type="component" value="Plasmid unnamed 2"/>
</dbReference>
<dbReference type="PANTHER" id="PTHR30535">
    <property type="entry name" value="VITAMIN B12-BINDING PROTEIN"/>
    <property type="match status" value="1"/>
</dbReference>
<dbReference type="AlphaFoldDB" id="A0A143DGD5"/>
<dbReference type="Pfam" id="PF01497">
    <property type="entry name" value="Peripla_BP_2"/>
    <property type="match status" value="1"/>
</dbReference>
<evidence type="ECO:0000313" key="4">
    <source>
        <dbReference type="Proteomes" id="UP000076066"/>
    </source>
</evidence>
<dbReference type="SUPFAM" id="SSF53807">
    <property type="entry name" value="Helical backbone' metal receptor"/>
    <property type="match status" value="1"/>
</dbReference>
<evidence type="ECO:0000256" key="1">
    <source>
        <dbReference type="SAM" id="SignalP"/>
    </source>
</evidence>
<dbReference type="KEGG" id="hjo:AY555_10570"/>
<feature type="signal peptide" evidence="1">
    <location>
        <begin position="1"/>
        <end position="31"/>
    </location>
</feature>
<dbReference type="InterPro" id="IPR050902">
    <property type="entry name" value="ABC_Transporter_SBP"/>
</dbReference>
<accession>A0A143DGD5</accession>
<dbReference type="EMBL" id="CP014527">
    <property type="protein sequence ID" value="AMW35812.1"/>
    <property type="molecule type" value="Genomic_DNA"/>
</dbReference>
<reference evidence="3 4" key="1">
    <citation type="submission" date="2016-02" db="EMBL/GenBank/DDBJ databases">
        <title>Complete Genome of H5569, the type strain of the newly described species Haematospirillium jordaniae.</title>
        <authorList>
            <person name="Nicholson A.C."/>
            <person name="Humrighouse B.W."/>
            <person name="Loparov V."/>
            <person name="McQuiston J.R."/>
        </authorList>
    </citation>
    <scope>NUCLEOTIDE SEQUENCE [LARGE SCALE GENOMIC DNA]</scope>
    <source>
        <strain evidence="3 4">H5569</strain>
        <plasmid evidence="4">Plasmid unnamed 2</plasmid>
    </source>
</reference>
<feature type="domain" description="Fe/B12 periplasmic-binding" evidence="2">
    <location>
        <begin position="36"/>
        <end position="223"/>
    </location>
</feature>
<sequence>MPVIFSPPNNCRMLVLAASVFLCCFPLRAFAHQPRVASATLCADQVILKLADSDQIVAVSPDAADPHVSWMAWKGAGYPRPMPSAEAYIQLGADVVMTDAWSHHRMASLLERSGVRVVRLPMTETVEGIGHQIDLAAEALGQHERGTMLKQAMKRSLDAVAYRRTGADRRALYQTPGGYSAGPGTIIDEIMTLNGLRNVTQTEGWPRHDPEHLLLEPPDLLLASFFDAPYYSRGMDISSRQLQHLSGEKKIPAITVPGAMWACSTWTVMEAAEHLSSALLTLLPRTVEDGQCE</sequence>
<evidence type="ECO:0000259" key="2">
    <source>
        <dbReference type="Pfam" id="PF01497"/>
    </source>
</evidence>
<name>A0A143DGD5_9PROT</name>
<feature type="chain" id="PRO_5007507847" description="Fe/B12 periplasmic-binding domain-containing protein" evidence="1">
    <location>
        <begin position="32"/>
        <end position="293"/>
    </location>
</feature>
<evidence type="ECO:0000313" key="3">
    <source>
        <dbReference type="EMBL" id="AMW35812.1"/>
    </source>
</evidence>
<dbReference type="Gene3D" id="3.40.50.1980">
    <property type="entry name" value="Nitrogenase molybdenum iron protein domain"/>
    <property type="match status" value="2"/>
</dbReference>
<keyword evidence="4" id="KW-1185">Reference proteome</keyword>
<dbReference type="OrthoDB" id="1632039at2"/>
<proteinExistence type="predicted"/>
<dbReference type="InterPro" id="IPR002491">
    <property type="entry name" value="ABC_transptr_periplasmic_BD"/>
</dbReference>
<keyword evidence="1" id="KW-0732">Signal</keyword>
<geneLocation type="plasmid" evidence="3 4">
    <name>unnamed 2</name>
</geneLocation>
<dbReference type="PANTHER" id="PTHR30535:SF34">
    <property type="entry name" value="MOLYBDATE-BINDING PROTEIN MOLA"/>
    <property type="match status" value="1"/>
</dbReference>
<protein>
    <recommendedName>
        <fullName evidence="2">Fe/B12 periplasmic-binding domain-containing protein</fullName>
    </recommendedName>
</protein>
<gene>
    <name evidence="3" type="ORF">AY555_10570</name>
</gene>